<evidence type="ECO:0000256" key="11">
    <source>
        <dbReference type="SAM" id="MobiDB-lite"/>
    </source>
</evidence>
<reference evidence="16" key="1">
    <citation type="submission" date="2015-02" db="EMBL/GenBank/DDBJ databases">
        <title>Genome sequencing for Strongylocentrotus purpuratus.</title>
        <authorList>
            <person name="Murali S."/>
            <person name="Liu Y."/>
            <person name="Vee V."/>
            <person name="English A."/>
            <person name="Wang M."/>
            <person name="Skinner E."/>
            <person name="Han Y."/>
            <person name="Muzny D.M."/>
            <person name="Worley K.C."/>
            <person name="Gibbs R.A."/>
        </authorList>
    </citation>
    <scope>NUCLEOTIDE SEQUENCE</scope>
</reference>
<keyword evidence="6 12" id="KW-0472">Membrane</keyword>
<feature type="signal peptide" evidence="13">
    <location>
        <begin position="1"/>
        <end position="25"/>
    </location>
</feature>
<evidence type="ECO:0000256" key="10">
    <source>
        <dbReference type="ARBA" id="ARBA00023319"/>
    </source>
</evidence>
<dbReference type="GeneID" id="105441468"/>
<evidence type="ECO:0000313" key="16">
    <source>
        <dbReference type="Proteomes" id="UP000007110"/>
    </source>
</evidence>
<evidence type="ECO:0000256" key="4">
    <source>
        <dbReference type="ARBA" id="ARBA00022729"/>
    </source>
</evidence>
<evidence type="ECO:0000256" key="6">
    <source>
        <dbReference type="ARBA" id="ARBA00023136"/>
    </source>
</evidence>
<dbReference type="InterPro" id="IPR013783">
    <property type="entry name" value="Ig-like_fold"/>
</dbReference>
<dbReference type="InterPro" id="IPR036179">
    <property type="entry name" value="Ig-like_dom_sf"/>
</dbReference>
<sequence length="540" mass="60240">MLMKMLWKIWAMCMVTLFALMSVFCDRSQVAAVQQCGTRGGHYRENLTLNVKLGETAVLPCTLETILERNQQINWRRGSGDSLVKCTTPYICTYYRPHDSRFHIVTDYEKEFKLNITNAQLDDTSTYYCDLYIKSSHSCEASKVSLNVTEQYVSPVNESSTVSIISSTAISEMITTNLPNEYSSTPISGKRHETFIYLTMFIATLLILMLFAAICCCLLVKKFEIHLRPRNSSSRCVNTDESNVLEMTRRSSVLPAIPTVPSPSKDTAMPSDQPRGNCNSSSKPSFESHLGHPQKPDADIQRQTSSDHSGDLTSQGKMIQTYSQFDEKIPTDSGHCVSLPKFGSEESCSGECQSGLVPIISPLKVTRTYFSTSPKLPLESTAKTARESDGSISISNGTNDTPSLCVNHLNKRNNDVYTHPVDDEEHTYLDMNGQGPPVPPMNPHKMLPSISSTTTHEHDAVQPEPALAESATSQSSPISMDGHTWHNFEGDRTRRAPAENFRKYIQSRLSFSIRHGHRETRARPDIVDFPSHPPLPTSIK</sequence>
<evidence type="ECO:0000256" key="7">
    <source>
        <dbReference type="ARBA" id="ARBA00023157"/>
    </source>
</evidence>
<dbReference type="InterPro" id="IPR051713">
    <property type="entry name" value="T-cell_Activation_Regulation"/>
</dbReference>
<keyword evidence="7" id="KW-1015">Disulfide bond</keyword>
<dbReference type="AlphaFoldDB" id="A0A7M7N8L7"/>
<dbReference type="RefSeq" id="XP_030832906.1">
    <property type="nucleotide sequence ID" value="XM_030977046.1"/>
</dbReference>
<dbReference type="EnsemblMetazoa" id="XM_030977046">
    <property type="protein sequence ID" value="XP_030832906"/>
    <property type="gene ID" value="LOC105441468"/>
</dbReference>
<evidence type="ECO:0000256" key="9">
    <source>
        <dbReference type="ARBA" id="ARBA00023180"/>
    </source>
</evidence>
<feature type="compositionally biased region" description="Polar residues" evidence="11">
    <location>
        <begin position="274"/>
        <end position="285"/>
    </location>
</feature>
<evidence type="ECO:0000256" key="1">
    <source>
        <dbReference type="ARBA" id="ARBA00004251"/>
    </source>
</evidence>
<keyword evidence="10" id="KW-0393">Immunoglobulin domain</keyword>
<evidence type="ECO:0000256" key="12">
    <source>
        <dbReference type="SAM" id="Phobius"/>
    </source>
</evidence>
<protein>
    <recommendedName>
        <fullName evidence="14">Ig-like domain-containing protein</fullName>
    </recommendedName>
</protein>
<organism evidence="15 16">
    <name type="scientific">Strongylocentrotus purpuratus</name>
    <name type="common">Purple sea urchin</name>
    <dbReference type="NCBI Taxonomy" id="7668"/>
    <lineage>
        <taxon>Eukaryota</taxon>
        <taxon>Metazoa</taxon>
        <taxon>Echinodermata</taxon>
        <taxon>Eleutherozoa</taxon>
        <taxon>Echinozoa</taxon>
        <taxon>Echinoidea</taxon>
        <taxon>Euechinoidea</taxon>
        <taxon>Echinacea</taxon>
        <taxon>Camarodonta</taxon>
        <taxon>Echinidea</taxon>
        <taxon>Strongylocentrotidae</taxon>
        <taxon>Strongylocentrotus</taxon>
    </lineage>
</organism>
<keyword evidence="5 12" id="KW-1133">Transmembrane helix</keyword>
<keyword evidence="8" id="KW-0675">Receptor</keyword>
<evidence type="ECO:0000256" key="5">
    <source>
        <dbReference type="ARBA" id="ARBA00022989"/>
    </source>
</evidence>
<dbReference type="KEGG" id="spu:105441468"/>
<dbReference type="Gene3D" id="2.60.40.10">
    <property type="entry name" value="Immunoglobulins"/>
    <property type="match status" value="1"/>
</dbReference>
<keyword evidence="4 13" id="KW-0732">Signal</keyword>
<dbReference type="GO" id="GO:0005886">
    <property type="term" value="C:plasma membrane"/>
    <property type="evidence" value="ECO:0007669"/>
    <property type="project" value="UniProtKB-SubCell"/>
</dbReference>
<keyword evidence="3 12" id="KW-0812">Transmembrane</keyword>
<dbReference type="SUPFAM" id="SSF48726">
    <property type="entry name" value="Immunoglobulin"/>
    <property type="match status" value="1"/>
</dbReference>
<evidence type="ECO:0000256" key="2">
    <source>
        <dbReference type="ARBA" id="ARBA00022475"/>
    </source>
</evidence>
<keyword evidence="9" id="KW-0325">Glycoprotein</keyword>
<dbReference type="PANTHER" id="PTHR25466:SF9">
    <property type="entry name" value="FIBRONECTIN TYPE-III DOMAIN-CONTAINING PROTEIN"/>
    <property type="match status" value="1"/>
</dbReference>
<accession>A0A7M7N8L7</accession>
<feature type="region of interest" description="Disordered" evidence="11">
    <location>
        <begin position="248"/>
        <end position="314"/>
    </location>
</feature>
<dbReference type="InterPro" id="IPR013106">
    <property type="entry name" value="Ig_V-set"/>
</dbReference>
<dbReference type="OrthoDB" id="6103117at2759"/>
<feature type="transmembrane region" description="Helical" evidence="12">
    <location>
        <begin position="195"/>
        <end position="220"/>
    </location>
</feature>
<feature type="compositionally biased region" description="Polar residues" evidence="11">
    <location>
        <begin position="301"/>
        <end position="314"/>
    </location>
</feature>
<comment type="subcellular location">
    <subcellularLocation>
        <location evidence="1">Cell membrane</location>
        <topology evidence="1">Single-pass type I membrane protein</topology>
    </subcellularLocation>
</comment>
<dbReference type="PANTHER" id="PTHR25466">
    <property type="entry name" value="T-LYMPHOCYTE ACTIVATION ANTIGEN"/>
    <property type="match status" value="1"/>
</dbReference>
<feature type="domain" description="Ig-like" evidence="14">
    <location>
        <begin position="54"/>
        <end position="145"/>
    </location>
</feature>
<dbReference type="SMART" id="SM00409">
    <property type="entry name" value="IG"/>
    <property type="match status" value="1"/>
</dbReference>
<reference evidence="15" key="2">
    <citation type="submission" date="2021-01" db="UniProtKB">
        <authorList>
            <consortium name="EnsemblMetazoa"/>
        </authorList>
    </citation>
    <scope>IDENTIFICATION</scope>
</reference>
<feature type="chain" id="PRO_5029771948" description="Ig-like domain-containing protein" evidence="13">
    <location>
        <begin position="26"/>
        <end position="540"/>
    </location>
</feature>
<dbReference type="InterPro" id="IPR003599">
    <property type="entry name" value="Ig_sub"/>
</dbReference>
<keyword evidence="16" id="KW-1185">Reference proteome</keyword>
<evidence type="ECO:0000256" key="3">
    <source>
        <dbReference type="ARBA" id="ARBA00022692"/>
    </source>
</evidence>
<dbReference type="InParanoid" id="A0A7M7N8L7"/>
<dbReference type="InterPro" id="IPR007110">
    <property type="entry name" value="Ig-like_dom"/>
</dbReference>
<evidence type="ECO:0000256" key="8">
    <source>
        <dbReference type="ARBA" id="ARBA00023170"/>
    </source>
</evidence>
<name>A0A7M7N8L7_STRPU</name>
<dbReference type="PROSITE" id="PS50835">
    <property type="entry name" value="IG_LIKE"/>
    <property type="match status" value="1"/>
</dbReference>
<evidence type="ECO:0000259" key="14">
    <source>
        <dbReference type="PROSITE" id="PS50835"/>
    </source>
</evidence>
<proteinExistence type="predicted"/>
<dbReference type="Proteomes" id="UP000007110">
    <property type="component" value="Unassembled WGS sequence"/>
</dbReference>
<evidence type="ECO:0000256" key="13">
    <source>
        <dbReference type="SAM" id="SignalP"/>
    </source>
</evidence>
<dbReference type="Pfam" id="PF07686">
    <property type="entry name" value="V-set"/>
    <property type="match status" value="1"/>
</dbReference>
<keyword evidence="2" id="KW-1003">Cell membrane</keyword>
<evidence type="ECO:0000313" key="15">
    <source>
        <dbReference type="EnsemblMetazoa" id="XP_030832906"/>
    </source>
</evidence>